<dbReference type="Pfam" id="PF00010">
    <property type="entry name" value="HLH"/>
    <property type="match status" value="1"/>
</dbReference>
<evidence type="ECO:0000313" key="3">
    <source>
        <dbReference type="EMBL" id="PVH91389.1"/>
    </source>
</evidence>
<reference evidence="3 4" key="1">
    <citation type="journal article" date="2018" name="Sci. Rep.">
        <title>Comparative genomics provides insights into the lifestyle and reveals functional heterogeneity of dark septate endophytic fungi.</title>
        <authorList>
            <person name="Knapp D.G."/>
            <person name="Nemeth J.B."/>
            <person name="Barry K."/>
            <person name="Hainaut M."/>
            <person name="Henrissat B."/>
            <person name="Johnson J."/>
            <person name="Kuo A."/>
            <person name="Lim J.H.P."/>
            <person name="Lipzen A."/>
            <person name="Nolan M."/>
            <person name="Ohm R.A."/>
            <person name="Tamas L."/>
            <person name="Grigoriev I.V."/>
            <person name="Spatafora J.W."/>
            <person name="Nagy L.G."/>
            <person name="Kovacs G.M."/>
        </authorList>
    </citation>
    <scope>NUCLEOTIDE SEQUENCE [LARGE SCALE GENOMIC DNA]</scope>
    <source>
        <strain evidence="3 4">DSE2036</strain>
    </source>
</reference>
<dbReference type="OrthoDB" id="2133190at2759"/>
<feature type="domain" description="BHLH" evidence="2">
    <location>
        <begin position="140"/>
        <end position="175"/>
    </location>
</feature>
<gene>
    <name evidence="3" type="ORF">DM02DRAFT_636147</name>
</gene>
<dbReference type="Gene3D" id="4.10.280.10">
    <property type="entry name" value="Helix-loop-helix DNA-binding domain"/>
    <property type="match status" value="1"/>
</dbReference>
<organism evidence="3 4">
    <name type="scientific">Periconia macrospinosa</name>
    <dbReference type="NCBI Taxonomy" id="97972"/>
    <lineage>
        <taxon>Eukaryota</taxon>
        <taxon>Fungi</taxon>
        <taxon>Dikarya</taxon>
        <taxon>Ascomycota</taxon>
        <taxon>Pezizomycotina</taxon>
        <taxon>Dothideomycetes</taxon>
        <taxon>Pleosporomycetidae</taxon>
        <taxon>Pleosporales</taxon>
        <taxon>Massarineae</taxon>
        <taxon>Periconiaceae</taxon>
        <taxon>Periconia</taxon>
    </lineage>
</organism>
<dbReference type="InterPro" id="IPR011598">
    <property type="entry name" value="bHLH_dom"/>
</dbReference>
<sequence>MDFLDLTLYSPTSETLSSSPTALNFWSLSQSPIHSDSANSTGTLSSTAMTDPNAWPNLRPEPFGEMCNLNTAFTIPEAVEMSTSPCLSSQTLRSRSPSTCPSDRQSEAESKPPPWKRDRPRLYRQTTGSSESASEKAAYPQRSPHTQVERKYRERLNMELDRLRRAVPTLPQGNC</sequence>
<dbReference type="EMBL" id="KZ805875">
    <property type="protein sequence ID" value="PVH91389.1"/>
    <property type="molecule type" value="Genomic_DNA"/>
</dbReference>
<evidence type="ECO:0000256" key="1">
    <source>
        <dbReference type="SAM" id="MobiDB-lite"/>
    </source>
</evidence>
<feature type="region of interest" description="Disordered" evidence="1">
    <location>
        <begin position="36"/>
        <end position="57"/>
    </location>
</feature>
<dbReference type="PROSITE" id="PS50888">
    <property type="entry name" value="BHLH"/>
    <property type="match status" value="1"/>
</dbReference>
<feature type="compositionally biased region" description="Polar residues" evidence="1">
    <location>
        <begin position="83"/>
        <end position="103"/>
    </location>
</feature>
<dbReference type="GO" id="GO:0046983">
    <property type="term" value="F:protein dimerization activity"/>
    <property type="evidence" value="ECO:0007669"/>
    <property type="project" value="InterPro"/>
</dbReference>
<feature type="compositionally biased region" description="Polar residues" evidence="1">
    <location>
        <begin position="36"/>
        <end position="50"/>
    </location>
</feature>
<proteinExistence type="predicted"/>
<protein>
    <recommendedName>
        <fullName evidence="2">BHLH domain-containing protein</fullName>
    </recommendedName>
</protein>
<feature type="compositionally biased region" description="Basic and acidic residues" evidence="1">
    <location>
        <begin position="104"/>
        <end position="121"/>
    </location>
</feature>
<dbReference type="AlphaFoldDB" id="A0A2V1D189"/>
<dbReference type="InterPro" id="IPR036638">
    <property type="entry name" value="HLH_DNA-bd_sf"/>
</dbReference>
<name>A0A2V1D189_9PLEO</name>
<keyword evidence="4" id="KW-1185">Reference proteome</keyword>
<evidence type="ECO:0000313" key="4">
    <source>
        <dbReference type="Proteomes" id="UP000244855"/>
    </source>
</evidence>
<evidence type="ECO:0000259" key="2">
    <source>
        <dbReference type="PROSITE" id="PS50888"/>
    </source>
</evidence>
<dbReference type="Proteomes" id="UP000244855">
    <property type="component" value="Unassembled WGS sequence"/>
</dbReference>
<feature type="region of interest" description="Disordered" evidence="1">
    <location>
        <begin position="83"/>
        <end position="154"/>
    </location>
</feature>
<dbReference type="SUPFAM" id="SSF47459">
    <property type="entry name" value="HLH, helix-loop-helix DNA-binding domain"/>
    <property type="match status" value="1"/>
</dbReference>
<accession>A0A2V1D189</accession>
<dbReference type="STRING" id="97972.A0A2V1D189"/>